<comment type="caution">
    <text evidence="9">The sequence shown here is derived from an EMBL/GenBank/DDBJ whole genome shotgun (WGS) entry which is preliminary data.</text>
</comment>
<dbReference type="InterPro" id="IPR020846">
    <property type="entry name" value="MFS_dom"/>
</dbReference>
<feature type="transmembrane region" description="Helical" evidence="7">
    <location>
        <begin position="285"/>
        <end position="304"/>
    </location>
</feature>
<feature type="transmembrane region" description="Helical" evidence="7">
    <location>
        <begin position="86"/>
        <end position="106"/>
    </location>
</feature>
<dbReference type="PANTHER" id="PTHR11360:SF224">
    <property type="entry name" value="MAJOR FACILITATOR SUPERFAMILY (MFS) PROFILE DOMAIN-CONTAINING PROTEIN-RELATED"/>
    <property type="match status" value="1"/>
</dbReference>
<evidence type="ECO:0000256" key="6">
    <source>
        <dbReference type="ARBA" id="ARBA00023136"/>
    </source>
</evidence>
<dbReference type="Proteomes" id="UP001562354">
    <property type="component" value="Unassembled WGS sequence"/>
</dbReference>
<evidence type="ECO:0000256" key="3">
    <source>
        <dbReference type="ARBA" id="ARBA00022448"/>
    </source>
</evidence>
<feature type="transmembrane region" description="Helical" evidence="7">
    <location>
        <begin position="170"/>
        <end position="191"/>
    </location>
</feature>
<keyword evidence="6 7" id="KW-0472">Membrane</keyword>
<comment type="subcellular location">
    <subcellularLocation>
        <location evidence="1">Membrane</location>
        <topology evidence="1">Multi-pass membrane protein</topology>
    </subcellularLocation>
</comment>
<evidence type="ECO:0000256" key="7">
    <source>
        <dbReference type="SAM" id="Phobius"/>
    </source>
</evidence>
<evidence type="ECO:0000313" key="9">
    <source>
        <dbReference type="EMBL" id="KAL1301917.1"/>
    </source>
</evidence>
<dbReference type="Gene3D" id="1.20.1250.20">
    <property type="entry name" value="MFS general substrate transporter like domains"/>
    <property type="match status" value="2"/>
</dbReference>
<dbReference type="PROSITE" id="PS50850">
    <property type="entry name" value="MFS"/>
    <property type="match status" value="1"/>
</dbReference>
<reference evidence="9 10" key="1">
    <citation type="submission" date="2024-07" db="EMBL/GenBank/DDBJ databases">
        <title>Draft sequence of the Neodothiora populina.</title>
        <authorList>
            <person name="Drown D.D."/>
            <person name="Schuette U.S."/>
            <person name="Buechlein A.B."/>
            <person name="Rusch D.R."/>
            <person name="Winton L.W."/>
            <person name="Adams G.A."/>
        </authorList>
    </citation>
    <scope>NUCLEOTIDE SEQUENCE [LARGE SCALE GENOMIC DNA]</scope>
    <source>
        <strain evidence="9 10">CPC 39397</strain>
    </source>
</reference>
<keyword evidence="10" id="KW-1185">Reference proteome</keyword>
<feature type="transmembrane region" description="Helical" evidence="7">
    <location>
        <begin position="406"/>
        <end position="424"/>
    </location>
</feature>
<keyword evidence="5 7" id="KW-1133">Transmembrane helix</keyword>
<feature type="transmembrane region" description="Helical" evidence="7">
    <location>
        <begin position="138"/>
        <end position="158"/>
    </location>
</feature>
<dbReference type="InterPro" id="IPR011701">
    <property type="entry name" value="MFS"/>
</dbReference>
<evidence type="ECO:0000256" key="4">
    <source>
        <dbReference type="ARBA" id="ARBA00022692"/>
    </source>
</evidence>
<dbReference type="InterPro" id="IPR036259">
    <property type="entry name" value="MFS_trans_sf"/>
</dbReference>
<keyword evidence="4 7" id="KW-0812">Transmembrane</keyword>
<feature type="transmembrane region" description="Helical" evidence="7">
    <location>
        <begin position="311"/>
        <end position="331"/>
    </location>
</feature>
<feature type="domain" description="Major facilitator superfamily (MFS) profile" evidence="8">
    <location>
        <begin position="247"/>
        <end position="434"/>
    </location>
</feature>
<proteinExistence type="inferred from homology"/>
<dbReference type="SUPFAM" id="SSF103473">
    <property type="entry name" value="MFS general substrate transporter"/>
    <property type="match status" value="1"/>
</dbReference>
<feature type="transmembrane region" description="Helical" evidence="7">
    <location>
        <begin position="203"/>
        <end position="225"/>
    </location>
</feature>
<organism evidence="9 10">
    <name type="scientific">Neodothiora populina</name>
    <dbReference type="NCBI Taxonomy" id="2781224"/>
    <lineage>
        <taxon>Eukaryota</taxon>
        <taxon>Fungi</taxon>
        <taxon>Dikarya</taxon>
        <taxon>Ascomycota</taxon>
        <taxon>Pezizomycotina</taxon>
        <taxon>Dothideomycetes</taxon>
        <taxon>Dothideomycetidae</taxon>
        <taxon>Dothideales</taxon>
        <taxon>Dothioraceae</taxon>
        <taxon>Neodothiora</taxon>
    </lineage>
</organism>
<feature type="transmembrane region" description="Helical" evidence="7">
    <location>
        <begin position="113"/>
        <end position="132"/>
    </location>
</feature>
<sequence>MLNDHEKGLEGTIPTAEMVGDVSPVEEEHKLIHNAYPDGGREAWLTVGGAWCCNFASFGWTSSVGVFQTYYSQNQLSEYSSSTVSWIPSANLFMLLVLAPVFGKLFDSYGPRWIIVFGTIVDVLGLMFLSLSDKYYQIFLSQSIFSGIGSCALFYAGMNAVSTYFQKKRALAIGIVASASSLGGVIVPIMFNNIIDAGVSFGWTIRIIAFTFLALLSFACVFTKSRLDHKPKPLIIMDFIRPLKEVPFLFLTAAGFFAFWGIFIPNNFIVLYAQSIGMSVNLSNYQLVVLNAASIFGRVGCGLVADRFGRINTIIINLVLVTVFVLALWLIQTEGTTIAFSTLYGFGSGSFISLLPAIIAQVSDIREIGVRTGIVYFVSAFACLTGNPIGSALIENNSHPYRWMQVFSAIIIFIGAGFFTLLRLSQSRKLTARV</sequence>
<evidence type="ECO:0000256" key="1">
    <source>
        <dbReference type="ARBA" id="ARBA00004141"/>
    </source>
</evidence>
<keyword evidence="3" id="KW-0813">Transport</keyword>
<comment type="similarity">
    <text evidence="2">Belongs to the major facilitator superfamily. Monocarboxylate porter (TC 2.A.1.13) family.</text>
</comment>
<feature type="transmembrane region" description="Helical" evidence="7">
    <location>
        <begin position="374"/>
        <end position="394"/>
    </location>
</feature>
<evidence type="ECO:0000256" key="5">
    <source>
        <dbReference type="ARBA" id="ARBA00022989"/>
    </source>
</evidence>
<feature type="transmembrane region" description="Helical" evidence="7">
    <location>
        <begin position="246"/>
        <end position="265"/>
    </location>
</feature>
<dbReference type="GeneID" id="95979793"/>
<evidence type="ECO:0000259" key="8">
    <source>
        <dbReference type="PROSITE" id="PS50850"/>
    </source>
</evidence>
<feature type="transmembrane region" description="Helical" evidence="7">
    <location>
        <begin position="343"/>
        <end position="362"/>
    </location>
</feature>
<evidence type="ECO:0000256" key="2">
    <source>
        <dbReference type="ARBA" id="ARBA00006727"/>
    </source>
</evidence>
<protein>
    <recommendedName>
        <fullName evidence="8">Major facilitator superfamily (MFS) profile domain-containing protein</fullName>
    </recommendedName>
</protein>
<dbReference type="PANTHER" id="PTHR11360">
    <property type="entry name" value="MONOCARBOXYLATE TRANSPORTER"/>
    <property type="match status" value="1"/>
</dbReference>
<accession>A0ABR3P708</accession>
<gene>
    <name evidence="9" type="ORF">AAFC00_006094</name>
</gene>
<dbReference type="RefSeq" id="XP_069198193.1">
    <property type="nucleotide sequence ID" value="XM_069345991.1"/>
</dbReference>
<dbReference type="InterPro" id="IPR050327">
    <property type="entry name" value="Proton-linked_MCT"/>
</dbReference>
<dbReference type="Pfam" id="PF07690">
    <property type="entry name" value="MFS_1"/>
    <property type="match status" value="1"/>
</dbReference>
<evidence type="ECO:0000313" key="10">
    <source>
        <dbReference type="Proteomes" id="UP001562354"/>
    </source>
</evidence>
<dbReference type="EMBL" id="JBFMKM010000013">
    <property type="protein sequence ID" value="KAL1301917.1"/>
    <property type="molecule type" value="Genomic_DNA"/>
</dbReference>
<name>A0ABR3P708_9PEZI</name>